<evidence type="ECO:0000256" key="7">
    <source>
        <dbReference type="ARBA" id="ARBA00023242"/>
    </source>
</evidence>
<evidence type="ECO:0000256" key="4">
    <source>
        <dbReference type="ARBA" id="ARBA00022786"/>
    </source>
</evidence>
<sequence length="412" mass="48730">MQQMRNNWRKAKCLNRRRGFMSSVKGVSHLSRRDKRRFYYKLQFWLWRKRSERCRFWIFRSRRRSSGIRAGSSPHLNLKSQKNQVFTSHLKNNENSNVTDSPACSGSEEFGLQRAQRLQMGCSLEQHSPCLQETWSEKTISCLNNSSIYTLTREIHDFLEGFYRSYGSFIPLHQSDVLRHLNRKFNSNFNDRKNLIFSVVDKYRTAIIKTSASLFQVVHKKHILSLEDLLTLADEHWLNDQVMNMYGELIMESSHHKVHFLNSFFHRQLMTKGYDGVRRWTKQVDLFSKRLLLVPIHLEVHWCLVTADISTKKICLYDSQGHSLQKVARNILKYLMSEAKEKKQAAFEDGWTVSSDENIPQQANENDCGVFVLEYSRCLALSRPFQFSQQDIPKIRKRIYKELCDCKLHEQD</sequence>
<dbReference type="Proteomes" id="UP001352852">
    <property type="component" value="Unassembled WGS sequence"/>
</dbReference>
<dbReference type="InterPro" id="IPR003653">
    <property type="entry name" value="Peptidase_C48_C"/>
</dbReference>
<keyword evidence="7" id="KW-0539">Nucleus</keyword>
<reference evidence="9 10" key="1">
    <citation type="submission" date="2021-06" db="EMBL/GenBank/DDBJ databases">
        <authorList>
            <person name="Palmer J.M."/>
        </authorList>
    </citation>
    <scope>NUCLEOTIDE SEQUENCE [LARGE SCALE GENOMIC DNA]</scope>
    <source>
        <strain evidence="9 10">CL_MEX2019</strain>
        <tissue evidence="9">Muscle</tissue>
    </source>
</reference>
<proteinExistence type="inferred from homology"/>
<keyword evidence="4" id="KW-0833">Ubl conjugation pathway</keyword>
<dbReference type="SUPFAM" id="SSF54001">
    <property type="entry name" value="Cysteine proteinases"/>
    <property type="match status" value="1"/>
</dbReference>
<comment type="similarity">
    <text evidence="2">Belongs to the peptidase C48 family.</text>
</comment>
<accession>A0ABU7DQ82</accession>
<dbReference type="Pfam" id="PF02902">
    <property type="entry name" value="Peptidase_C48"/>
    <property type="match status" value="1"/>
</dbReference>
<name>A0ABU7DQ82_9TELE</name>
<dbReference type="Gene3D" id="3.40.395.10">
    <property type="entry name" value="Adenoviral Proteinase, Chain A"/>
    <property type="match status" value="1"/>
</dbReference>
<gene>
    <name evidence="9" type="ORF">CHARACLAT_004254</name>
</gene>
<protein>
    <recommendedName>
        <fullName evidence="8">Ubiquitin-like protease family profile domain-containing protein</fullName>
    </recommendedName>
</protein>
<organism evidence="9 10">
    <name type="scientific">Characodon lateralis</name>
    <dbReference type="NCBI Taxonomy" id="208331"/>
    <lineage>
        <taxon>Eukaryota</taxon>
        <taxon>Metazoa</taxon>
        <taxon>Chordata</taxon>
        <taxon>Craniata</taxon>
        <taxon>Vertebrata</taxon>
        <taxon>Euteleostomi</taxon>
        <taxon>Actinopterygii</taxon>
        <taxon>Neopterygii</taxon>
        <taxon>Teleostei</taxon>
        <taxon>Neoteleostei</taxon>
        <taxon>Acanthomorphata</taxon>
        <taxon>Ovalentaria</taxon>
        <taxon>Atherinomorphae</taxon>
        <taxon>Cyprinodontiformes</taxon>
        <taxon>Goodeidae</taxon>
        <taxon>Characodon</taxon>
    </lineage>
</organism>
<comment type="subcellular location">
    <subcellularLocation>
        <location evidence="1">Nucleus</location>
        <location evidence="1">Nucleolus</location>
    </subcellularLocation>
</comment>
<evidence type="ECO:0000256" key="2">
    <source>
        <dbReference type="ARBA" id="ARBA00005234"/>
    </source>
</evidence>
<dbReference type="PANTHER" id="PTHR12606">
    <property type="entry name" value="SENTRIN/SUMO-SPECIFIC PROTEASE"/>
    <property type="match status" value="1"/>
</dbReference>
<keyword evidence="3" id="KW-0645">Protease</keyword>
<evidence type="ECO:0000256" key="1">
    <source>
        <dbReference type="ARBA" id="ARBA00004604"/>
    </source>
</evidence>
<dbReference type="InterPro" id="IPR045577">
    <property type="entry name" value="SENP3_5_cons_dom"/>
</dbReference>
<keyword evidence="5" id="KW-0378">Hydrolase</keyword>
<keyword evidence="6" id="KW-0788">Thiol protease</keyword>
<evidence type="ECO:0000256" key="5">
    <source>
        <dbReference type="ARBA" id="ARBA00022801"/>
    </source>
</evidence>
<dbReference type="Pfam" id="PF19722">
    <property type="entry name" value="SENP3_5_N"/>
    <property type="match status" value="1"/>
</dbReference>
<dbReference type="EMBL" id="JAHUTJ010032984">
    <property type="protein sequence ID" value="MED6276565.1"/>
    <property type="molecule type" value="Genomic_DNA"/>
</dbReference>
<comment type="caution">
    <text evidence="9">The sequence shown here is derived from an EMBL/GenBank/DDBJ whole genome shotgun (WGS) entry which is preliminary data.</text>
</comment>
<evidence type="ECO:0000256" key="6">
    <source>
        <dbReference type="ARBA" id="ARBA00022807"/>
    </source>
</evidence>
<evidence type="ECO:0000313" key="9">
    <source>
        <dbReference type="EMBL" id="MED6276565.1"/>
    </source>
</evidence>
<evidence type="ECO:0000259" key="8">
    <source>
        <dbReference type="PROSITE" id="PS50600"/>
    </source>
</evidence>
<dbReference type="PANTHER" id="PTHR12606:SF10">
    <property type="entry name" value="SENTRIN-SPECIFIC PROTEASE 5"/>
    <property type="match status" value="1"/>
</dbReference>
<dbReference type="InterPro" id="IPR038765">
    <property type="entry name" value="Papain-like_cys_pep_sf"/>
</dbReference>
<evidence type="ECO:0000313" key="10">
    <source>
        <dbReference type="Proteomes" id="UP001352852"/>
    </source>
</evidence>
<feature type="domain" description="Ubiquitin-like protease family profile" evidence="8">
    <location>
        <begin position="222"/>
        <end position="379"/>
    </location>
</feature>
<dbReference type="PROSITE" id="PS50600">
    <property type="entry name" value="ULP_PROTEASE"/>
    <property type="match status" value="1"/>
</dbReference>
<keyword evidence="10" id="KW-1185">Reference proteome</keyword>
<evidence type="ECO:0000256" key="3">
    <source>
        <dbReference type="ARBA" id="ARBA00022670"/>
    </source>
</evidence>